<dbReference type="InterPro" id="IPR054267">
    <property type="entry name" value="DUF6998"/>
</dbReference>
<dbReference type="AlphaFoldDB" id="A0A8H2K488"/>
<sequence length="237" mass="26112">MYSRNMDSSTETTTPAALATELHVHAKRVRAWLRKQGFRSKAELGEHWDLSQTQSEAVRQAFAPSASPNAPGFDPTLLTVGEILHVYTALLVELGRRGLVRTNNAPIGDLAEYACAAYYEGELASNSEKSYDLISVDGRRVQVKVRNVREGTRPSAVFSSIRSTDFDICVFILANASTHTIDAAYEWTPEEIQAHGRFTSHTNSTLIRIGKVRAGVAGVDITEGLNTAWRTMLELES</sequence>
<protein>
    <recommendedName>
        <fullName evidence="1">DUF6998 domain-containing protein</fullName>
    </recommendedName>
</protein>
<dbReference type="Pfam" id="PF22522">
    <property type="entry name" value="DUF6998"/>
    <property type="match status" value="1"/>
</dbReference>
<evidence type="ECO:0000259" key="1">
    <source>
        <dbReference type="Pfam" id="PF22522"/>
    </source>
</evidence>
<reference evidence="2 3" key="1">
    <citation type="submission" date="2019-06" db="EMBL/GenBank/DDBJ databases">
        <title>Sequencing the genomes of 1000 actinobacteria strains.</title>
        <authorList>
            <person name="Klenk H.-P."/>
        </authorList>
    </citation>
    <scope>NUCLEOTIDE SEQUENCE [LARGE SCALE GENOMIC DNA]</scope>
    <source>
        <strain evidence="2 3">DSM 21947</strain>
    </source>
</reference>
<dbReference type="Proteomes" id="UP000316560">
    <property type="component" value="Unassembled WGS sequence"/>
</dbReference>
<evidence type="ECO:0000313" key="2">
    <source>
        <dbReference type="EMBL" id="TQO19483.1"/>
    </source>
</evidence>
<dbReference type="EMBL" id="VFRA01000001">
    <property type="protein sequence ID" value="TQO19483.1"/>
    <property type="molecule type" value="Genomic_DNA"/>
</dbReference>
<gene>
    <name evidence="2" type="ORF">FB472_1040</name>
</gene>
<organism evidence="2 3">
    <name type="scientific">Rhodoglobus vestalii</name>
    <dbReference type="NCBI Taxonomy" id="193384"/>
    <lineage>
        <taxon>Bacteria</taxon>
        <taxon>Bacillati</taxon>
        <taxon>Actinomycetota</taxon>
        <taxon>Actinomycetes</taxon>
        <taxon>Micrococcales</taxon>
        <taxon>Microbacteriaceae</taxon>
        <taxon>Rhodoglobus</taxon>
    </lineage>
</organism>
<keyword evidence="3" id="KW-1185">Reference proteome</keyword>
<feature type="domain" description="DUF6998" evidence="1">
    <location>
        <begin position="107"/>
        <end position="193"/>
    </location>
</feature>
<proteinExistence type="predicted"/>
<accession>A0A8H2K488</accession>
<name>A0A8H2K488_9MICO</name>
<comment type="caution">
    <text evidence="2">The sequence shown here is derived from an EMBL/GenBank/DDBJ whole genome shotgun (WGS) entry which is preliminary data.</text>
</comment>
<evidence type="ECO:0000313" key="3">
    <source>
        <dbReference type="Proteomes" id="UP000316560"/>
    </source>
</evidence>